<organism evidence="4 5">
    <name type="scientific">Micromonospora humida</name>
    <dbReference type="NCBI Taxonomy" id="2809018"/>
    <lineage>
        <taxon>Bacteria</taxon>
        <taxon>Bacillati</taxon>
        <taxon>Actinomycetota</taxon>
        <taxon>Actinomycetes</taxon>
        <taxon>Micromonosporales</taxon>
        <taxon>Micromonosporaceae</taxon>
        <taxon>Micromonospora</taxon>
    </lineage>
</organism>
<dbReference type="InterPro" id="IPR001387">
    <property type="entry name" value="Cro/C1-type_HTH"/>
</dbReference>
<evidence type="ECO:0000313" key="4">
    <source>
        <dbReference type="EMBL" id="MBM7075562.1"/>
    </source>
</evidence>
<dbReference type="InterPro" id="IPR027417">
    <property type="entry name" value="P-loop_NTPase"/>
</dbReference>
<dbReference type="Proteomes" id="UP001518872">
    <property type="component" value="Unassembled WGS sequence"/>
</dbReference>
<dbReference type="Pfam" id="PF13424">
    <property type="entry name" value="TPR_12"/>
    <property type="match status" value="2"/>
</dbReference>
<sequence>MTDQRVPSGARQPMAGTVRSASPMSPLDTGMNTVAELAALLRQLRRREARQQGETPLTYRQLAAKTGWSRGVIGEYFAGNILPPPERFDTLIRLLGASPAEQGALATARDRVEERRRLASPEHPSTGRAGRAVVRPRGTGSRAGGAPARLPVPRQLPPALPGFVGRAAQLAQLDAGCADHGTPGGGQSTTTMTLSGTAGVGKTTLAVYWAHRVADRFPDGQLYVDLRGFDATGAVVTPAEAVRGFLEALEVPPERIPTHLPAQVGLYRSLLAGRRMLVLLDNARDVEQVRPLLAGSPGCLFLVTSRNRLAGLITAEGARQIAVDLLSTAEAWQLLARRLGPDRLTVEPQAVDEMIERCVRLPLALAVLAARGAAHPTFPLATIVDELRESPRLLDSFDGGDTGTDVQSVFSWSYRNLTPAAARLFRLFGSHPGPDIGIAAAASLAGLPRSQVTRLLAELAHAHLVTEHAPGRFTAHDLLRAYAGELAESLDPAEERQSAVRRGLDHYLHTAHTAALLLQPGRDPVTLAAVPPGVTPEELTAHGPALAWFTTEYPVLLAAVSHARRAGFDGHAWQLAWTLVDFLQRRGNWLDLAAAQQAALAGAQQAGDRVGQANAHRDLARVLCRLGRLDEAVAHYREALILFGALGDHTGQARTHRAFGAMFDGLGRYAEALEHGQRALALYRAAGHLAGEASARNGVGWAHAQLGQYGPALEHCSQALTLLRPTGDRHGEANTWDSLGFIHDRLGQHRRAIRCYGRALALYRRIGDRYDEADTLTRLGETRQAAGDVHGALRTWRRALDIFDDLGHPDAARVRERLARAMTGSAAGD</sequence>
<dbReference type="Gene3D" id="1.25.40.10">
    <property type="entry name" value="Tetratricopeptide repeat domain"/>
    <property type="match status" value="1"/>
</dbReference>
<feature type="compositionally biased region" description="Basic and acidic residues" evidence="2">
    <location>
        <begin position="108"/>
        <end position="120"/>
    </location>
</feature>
<dbReference type="PRINTS" id="PR00364">
    <property type="entry name" value="DISEASERSIST"/>
</dbReference>
<dbReference type="PANTHER" id="PTHR47691:SF3">
    <property type="entry name" value="HTH-TYPE TRANSCRIPTIONAL REGULATOR RV0890C-RELATED"/>
    <property type="match status" value="1"/>
</dbReference>
<comment type="caution">
    <text evidence="4">The sequence shown here is derived from an EMBL/GenBank/DDBJ whole genome shotgun (WGS) entry which is preliminary data.</text>
</comment>
<dbReference type="SMART" id="SM00530">
    <property type="entry name" value="HTH_XRE"/>
    <property type="match status" value="1"/>
</dbReference>
<dbReference type="PANTHER" id="PTHR47691">
    <property type="entry name" value="REGULATOR-RELATED"/>
    <property type="match status" value="1"/>
</dbReference>
<dbReference type="SUPFAM" id="SSF47413">
    <property type="entry name" value="lambda repressor-like DNA-binding domains"/>
    <property type="match status" value="1"/>
</dbReference>
<dbReference type="InterPro" id="IPR019734">
    <property type="entry name" value="TPR_rpt"/>
</dbReference>
<feature type="region of interest" description="Disordered" evidence="2">
    <location>
        <begin position="102"/>
        <end position="153"/>
    </location>
</feature>
<dbReference type="InterPro" id="IPR010982">
    <property type="entry name" value="Lambda_DNA-bd_dom_sf"/>
</dbReference>
<dbReference type="CDD" id="cd00093">
    <property type="entry name" value="HTH_XRE"/>
    <property type="match status" value="1"/>
</dbReference>
<feature type="region of interest" description="Disordered" evidence="2">
    <location>
        <begin position="1"/>
        <end position="29"/>
    </location>
</feature>
<evidence type="ECO:0000313" key="5">
    <source>
        <dbReference type="Proteomes" id="UP001518872"/>
    </source>
</evidence>
<gene>
    <name evidence="4" type="ORF">JQX11_04220</name>
</gene>
<dbReference type="InterPro" id="IPR005471">
    <property type="entry name" value="Tscrpt_reg_IclR_N"/>
</dbReference>
<dbReference type="Gene3D" id="3.40.50.300">
    <property type="entry name" value="P-loop containing nucleotide triphosphate hydrolases"/>
    <property type="match status" value="1"/>
</dbReference>
<dbReference type="InterPro" id="IPR036388">
    <property type="entry name" value="WH-like_DNA-bd_sf"/>
</dbReference>
<dbReference type="SMART" id="SM00028">
    <property type="entry name" value="TPR"/>
    <property type="match status" value="5"/>
</dbReference>
<feature type="repeat" description="TPR" evidence="1">
    <location>
        <begin position="733"/>
        <end position="766"/>
    </location>
</feature>
<feature type="domain" description="HTH cro/C1-type" evidence="3">
    <location>
        <begin position="57"/>
        <end position="102"/>
    </location>
</feature>
<dbReference type="PROSITE" id="PS50943">
    <property type="entry name" value="HTH_CROC1"/>
    <property type="match status" value="1"/>
</dbReference>
<accession>A0ABS2IMJ9</accession>
<dbReference type="Pfam" id="PF13560">
    <property type="entry name" value="HTH_31"/>
    <property type="match status" value="1"/>
</dbReference>
<evidence type="ECO:0000256" key="1">
    <source>
        <dbReference type="PROSITE-ProRule" id="PRU00339"/>
    </source>
</evidence>
<dbReference type="SUPFAM" id="SSF52540">
    <property type="entry name" value="P-loop containing nucleoside triphosphate hydrolases"/>
    <property type="match status" value="1"/>
</dbReference>
<protein>
    <submittedName>
        <fullName evidence="4">Tetratricopeptide repeat protein</fullName>
    </submittedName>
</protein>
<dbReference type="Gene3D" id="1.10.260.40">
    <property type="entry name" value="lambda repressor-like DNA-binding domains"/>
    <property type="match status" value="1"/>
</dbReference>
<dbReference type="Pfam" id="PF00931">
    <property type="entry name" value="NB-ARC"/>
    <property type="match status" value="1"/>
</dbReference>
<name>A0ABS2IMJ9_9ACTN</name>
<dbReference type="Gene3D" id="1.10.10.10">
    <property type="entry name" value="Winged helix-like DNA-binding domain superfamily/Winged helix DNA-binding domain"/>
    <property type="match status" value="1"/>
</dbReference>
<feature type="compositionally biased region" description="Low complexity" evidence="2">
    <location>
        <begin position="126"/>
        <end position="140"/>
    </location>
</feature>
<proteinExistence type="predicted"/>
<dbReference type="EMBL" id="JAFEUC010000002">
    <property type="protein sequence ID" value="MBM7075562.1"/>
    <property type="molecule type" value="Genomic_DNA"/>
</dbReference>
<dbReference type="InterPro" id="IPR002182">
    <property type="entry name" value="NB-ARC"/>
</dbReference>
<keyword evidence="1" id="KW-0802">TPR repeat</keyword>
<dbReference type="SUPFAM" id="SSF48452">
    <property type="entry name" value="TPR-like"/>
    <property type="match status" value="1"/>
</dbReference>
<reference evidence="4 5" key="1">
    <citation type="submission" date="2021-02" db="EMBL/GenBank/DDBJ databases">
        <authorList>
            <person name="Ra J.-S."/>
        </authorList>
    </citation>
    <scope>NUCLEOTIDE SEQUENCE [LARGE SCALE GENOMIC DNA]</scope>
    <source>
        <strain evidence="4 5">MMS20-R1-14</strain>
    </source>
</reference>
<dbReference type="PROSITE" id="PS50005">
    <property type="entry name" value="TPR"/>
    <property type="match status" value="1"/>
</dbReference>
<dbReference type="InterPro" id="IPR011990">
    <property type="entry name" value="TPR-like_helical_dom_sf"/>
</dbReference>
<keyword evidence="5" id="KW-1185">Reference proteome</keyword>
<evidence type="ECO:0000256" key="2">
    <source>
        <dbReference type="SAM" id="MobiDB-lite"/>
    </source>
</evidence>
<dbReference type="Pfam" id="PF09339">
    <property type="entry name" value="HTH_IclR"/>
    <property type="match status" value="1"/>
</dbReference>
<evidence type="ECO:0000259" key="3">
    <source>
        <dbReference type="PROSITE" id="PS50943"/>
    </source>
</evidence>